<dbReference type="Pfam" id="PF00856">
    <property type="entry name" value="SET"/>
    <property type="match status" value="1"/>
</dbReference>
<dbReference type="SMART" id="SM00028">
    <property type="entry name" value="TPR"/>
    <property type="match status" value="3"/>
</dbReference>
<dbReference type="InterPro" id="IPR053209">
    <property type="entry name" value="Gramillin-biosynth_MTr"/>
</dbReference>
<dbReference type="Gene3D" id="2.170.270.10">
    <property type="entry name" value="SET domain"/>
    <property type="match status" value="1"/>
</dbReference>
<dbReference type="InterPro" id="IPR046341">
    <property type="entry name" value="SET_dom_sf"/>
</dbReference>
<gene>
    <name evidence="2" type="ORF">POLS_LOCUS7124</name>
</gene>
<accession>A0A9W4I0Q1</accession>
<dbReference type="Proteomes" id="UP001153618">
    <property type="component" value="Unassembled WGS sequence"/>
</dbReference>
<dbReference type="PANTHER" id="PTHR47643:SF2">
    <property type="entry name" value="TPR DOMAIN PROTEIN (AFU_ORTHOLOGUE AFUA_5G12710)"/>
    <property type="match status" value="1"/>
</dbReference>
<proteinExistence type="predicted"/>
<dbReference type="InterPro" id="IPR011990">
    <property type="entry name" value="TPR-like_helical_dom_sf"/>
</dbReference>
<dbReference type="SMART" id="SM00317">
    <property type="entry name" value="SET"/>
    <property type="match status" value="1"/>
</dbReference>
<evidence type="ECO:0000313" key="3">
    <source>
        <dbReference type="Proteomes" id="UP001153618"/>
    </source>
</evidence>
<comment type="caution">
    <text evidence="2">The sequence shown here is derived from an EMBL/GenBank/DDBJ whole genome shotgun (WGS) entry which is preliminary data.</text>
</comment>
<organism evidence="2 3">
    <name type="scientific">Penicillium olsonii</name>
    <dbReference type="NCBI Taxonomy" id="99116"/>
    <lineage>
        <taxon>Eukaryota</taxon>
        <taxon>Fungi</taxon>
        <taxon>Dikarya</taxon>
        <taxon>Ascomycota</taxon>
        <taxon>Pezizomycotina</taxon>
        <taxon>Eurotiomycetes</taxon>
        <taxon>Eurotiomycetidae</taxon>
        <taxon>Eurotiales</taxon>
        <taxon>Aspergillaceae</taxon>
        <taxon>Penicillium</taxon>
    </lineage>
</organism>
<dbReference type="SUPFAM" id="SSF48452">
    <property type="entry name" value="TPR-like"/>
    <property type="match status" value="1"/>
</dbReference>
<feature type="domain" description="SET" evidence="1">
    <location>
        <begin position="351"/>
        <end position="551"/>
    </location>
</feature>
<sequence length="752" mass="85982">MNLDAWLDEDDNFDLINKHNEILEEAAKHEGTAFEQGSLERLNEWFDDRRKEYDYQRWRVALEVTFAPSMYQPCAAPFEDLNKVMVKDLVCGQRSIDSYILVRTVNMAAKLFAMIVVVEDENENCVMLQVSVDAFHAHDVRYLPKGAVLIVKQPRLEFVGHKKYEINVHHVSDIMFVAPTDDMVPLNWRKRRFQDASEWSLDKWIDMGEAETSKGEHGFSIEWCNQALKRSPTEEDANLIYALRSNGNYAAYRYDAALADLEKALEIPGFTEEVLRRKASVLYKSRSFKECIETFHQLLRKYPGHRNDIKGLAMAYRRLFEQTHGTYDFRAMQIGAATSETLVLDHATYTGPVAVKESEIHGKGLFTTRDVKFGELLLCEKAFAFIFEGLDSRKIPDENAHKFSRARYLDTARVNVETRTVARGPLLDLATQVITKMHKNPSLRSQVTDLYAGNLPGLQPGDDNSVNSFQVLQAILVNGFGSPMTSKTIHAINVDDRRTLHDFSCHGLWTKASYINHSCVGNVHRAFVGDMMIVRAAQDIPAGTECKFWYTVPAKNRATDTRPWGFECRCITCVDARETPWEVRRSRGQLRKEAWRLINGNKTIEYDDLEEKLRSLEGTFSKPALEVPRFALWDLQFEAARKMGKMGHSSQAIYWGLEGFKSCGFIIEGYEPRGTELVIKKWGVVTDEQVEVWVTLFLAMGCVAPELAPSAEKYARQTFMLCVGEEVSFDLFCGSKSGRFWPLTDFELKVNW</sequence>
<dbReference type="InterPro" id="IPR019734">
    <property type="entry name" value="TPR_rpt"/>
</dbReference>
<evidence type="ECO:0000313" key="2">
    <source>
        <dbReference type="EMBL" id="CAG8187562.1"/>
    </source>
</evidence>
<dbReference type="OrthoDB" id="438641at2759"/>
<dbReference type="PROSITE" id="PS50280">
    <property type="entry name" value="SET"/>
    <property type="match status" value="1"/>
</dbReference>
<protein>
    <recommendedName>
        <fullName evidence="1">SET domain-containing protein</fullName>
    </recommendedName>
</protein>
<keyword evidence="3" id="KW-1185">Reference proteome</keyword>
<name>A0A9W4I0Q1_PENOL</name>
<dbReference type="SUPFAM" id="SSF82199">
    <property type="entry name" value="SET domain"/>
    <property type="match status" value="1"/>
</dbReference>
<dbReference type="InterPro" id="IPR001214">
    <property type="entry name" value="SET_dom"/>
</dbReference>
<dbReference type="AlphaFoldDB" id="A0A9W4I0Q1"/>
<evidence type="ECO:0000259" key="1">
    <source>
        <dbReference type="PROSITE" id="PS50280"/>
    </source>
</evidence>
<dbReference type="Gene3D" id="1.25.40.10">
    <property type="entry name" value="Tetratricopeptide repeat domain"/>
    <property type="match status" value="1"/>
</dbReference>
<dbReference type="EMBL" id="CAJVOS010000040">
    <property type="protein sequence ID" value="CAG8187562.1"/>
    <property type="molecule type" value="Genomic_DNA"/>
</dbReference>
<reference evidence="2" key="1">
    <citation type="submission" date="2021-07" db="EMBL/GenBank/DDBJ databases">
        <authorList>
            <person name="Branca A.L. A."/>
        </authorList>
    </citation>
    <scope>NUCLEOTIDE SEQUENCE</scope>
</reference>
<dbReference type="PANTHER" id="PTHR47643">
    <property type="entry name" value="TPR DOMAIN PROTEIN (AFU_ORTHOLOGUE AFUA_5G12710)"/>
    <property type="match status" value="1"/>
</dbReference>